<dbReference type="GeneID" id="5055303"/>
<dbReference type="EMBL" id="CP000660">
    <property type="protein sequence ID" value="ABP50276.1"/>
    <property type="molecule type" value="Genomic_DNA"/>
</dbReference>
<gene>
    <name evidence="1" type="ordered locus">Pars_0687</name>
</gene>
<dbReference type="RefSeq" id="WP_011900183.1">
    <property type="nucleotide sequence ID" value="NC_009376.1"/>
</dbReference>
<dbReference type="KEGG" id="pas:Pars_0687"/>
<proteinExistence type="predicted"/>
<evidence type="ECO:0000313" key="2">
    <source>
        <dbReference type="Proteomes" id="UP000001567"/>
    </source>
</evidence>
<dbReference type="AlphaFoldDB" id="A4WIQ9"/>
<protein>
    <submittedName>
        <fullName evidence="1">Uncharacterized protein</fullName>
    </submittedName>
</protein>
<dbReference type="Proteomes" id="UP000001567">
    <property type="component" value="Chromosome"/>
</dbReference>
<accession>A4WIQ9</accession>
<reference evidence="1 2" key="1">
    <citation type="submission" date="2007-04" db="EMBL/GenBank/DDBJ databases">
        <title>Complete sequence of Pyrobaculum arsenaticum DSM 13514.</title>
        <authorList>
            <consortium name="US DOE Joint Genome Institute"/>
            <person name="Copeland A."/>
            <person name="Lucas S."/>
            <person name="Lapidus A."/>
            <person name="Barry K."/>
            <person name="Glavina del Rio T."/>
            <person name="Dalin E."/>
            <person name="Tice H."/>
            <person name="Pitluck S."/>
            <person name="Chain P."/>
            <person name="Malfatti S."/>
            <person name="Shin M."/>
            <person name="Vergez L."/>
            <person name="Schmutz J."/>
            <person name="Larimer F."/>
            <person name="Land M."/>
            <person name="Hauser L."/>
            <person name="Kyrpides N."/>
            <person name="Mikhailova N."/>
            <person name="Cozen A.E."/>
            <person name="Fitz-Gibbon S.T."/>
            <person name="House C.H."/>
            <person name="Saltikov C."/>
            <person name="Lowe T.M."/>
            <person name="Richardson P."/>
        </authorList>
    </citation>
    <scope>NUCLEOTIDE SEQUENCE [LARGE SCALE GENOMIC DNA]</scope>
    <source>
        <strain evidence="2">ATCC 700994 / DSM 13514 / JCM 11321 / PZ6</strain>
    </source>
</reference>
<dbReference type="HOGENOM" id="CLU_1881150_0_0_2"/>
<name>A4WIQ9_PYRAR</name>
<evidence type="ECO:0000313" key="1">
    <source>
        <dbReference type="EMBL" id="ABP50276.1"/>
    </source>
</evidence>
<sequence length="135" mass="14008">MKAKLLGTILLMAALAILAISVAASRAGGAAFNTTFMYKNGVLEVVGPDGQPHALKLEMKGGGLKAVEIRLLPNGTLLLLDHGKVWAKAAKTAGQISGTASATTAEKTSQRVDAVVANINSYTVSYSGTLTLYYQ</sequence>
<organism evidence="1 2">
    <name type="scientific">Pyrobaculum arsenaticum (strain DSM 13514 / JCM 11321 / PZ6)</name>
    <dbReference type="NCBI Taxonomy" id="340102"/>
    <lineage>
        <taxon>Archaea</taxon>
        <taxon>Thermoproteota</taxon>
        <taxon>Thermoprotei</taxon>
        <taxon>Thermoproteales</taxon>
        <taxon>Thermoproteaceae</taxon>
        <taxon>Pyrobaculum</taxon>
    </lineage>
</organism>